<comment type="caution">
    <text evidence="2">The sequence shown here is derived from an EMBL/GenBank/DDBJ whole genome shotgun (WGS) entry which is preliminary data.</text>
</comment>
<dbReference type="RefSeq" id="WP_372823961.1">
    <property type="nucleotide sequence ID" value="NZ_JARRIC010000003.1"/>
</dbReference>
<proteinExistence type="predicted"/>
<dbReference type="Proteomes" id="UP001571980">
    <property type="component" value="Unassembled WGS sequence"/>
</dbReference>
<organism evidence="2 3">
    <name type="scientific">Pyrococcus kukulkanii</name>
    <dbReference type="NCBI Taxonomy" id="1609559"/>
    <lineage>
        <taxon>Archaea</taxon>
        <taxon>Methanobacteriati</taxon>
        <taxon>Methanobacteriota</taxon>
        <taxon>Thermococci</taxon>
        <taxon>Thermococcales</taxon>
        <taxon>Thermococcaceae</taxon>
        <taxon>Pyrococcus</taxon>
    </lineage>
</organism>
<evidence type="ECO:0000313" key="3">
    <source>
        <dbReference type="Proteomes" id="UP001571980"/>
    </source>
</evidence>
<dbReference type="EMBL" id="JARRIG010000005">
    <property type="protein sequence ID" value="MFA4804772.1"/>
    <property type="molecule type" value="Genomic_DNA"/>
</dbReference>
<keyword evidence="1" id="KW-0812">Transmembrane</keyword>
<keyword evidence="3" id="KW-1185">Reference proteome</keyword>
<keyword evidence="1" id="KW-0472">Membrane</keyword>
<gene>
    <name evidence="2" type="ORF">P8X34_08530</name>
</gene>
<reference evidence="2 3" key="1">
    <citation type="submission" date="2023-03" db="EMBL/GenBank/DDBJ databases">
        <title>Speciation in Pyrococcus: adaptation to high temperature as a mechanism.</title>
        <authorList>
            <person name="Gu J."/>
        </authorList>
    </citation>
    <scope>NUCLEOTIDE SEQUENCE [LARGE SCALE GENOMIC DNA]</scope>
    <source>
        <strain evidence="2 3">LMOA34</strain>
    </source>
</reference>
<feature type="transmembrane region" description="Helical" evidence="1">
    <location>
        <begin position="49"/>
        <end position="66"/>
    </location>
</feature>
<sequence length="202" mass="22713">MMRSILIIFLLLFLYIIKFITLSFKLVARIFAIPLRVTVEVPDNKRKNLERFLTFLRYFLSVVLAIKVEGTLNGIFAFLGFNSGVGFARDIIYTLHDVRVLKNHGEGPLIRGLGVLATVLMVIEISILASLTLLSKILSLTFSPSTYWVLGLVYGGAYLLVSYNNPGILQRNSLLLLTFFGVKTGKAKVKEAPQQLSKRFLR</sequence>
<feature type="transmembrane region" description="Helical" evidence="1">
    <location>
        <begin position="6"/>
        <end position="28"/>
    </location>
</feature>
<accession>A0ABV4T4T0</accession>
<evidence type="ECO:0000313" key="2">
    <source>
        <dbReference type="EMBL" id="MFA4804772.1"/>
    </source>
</evidence>
<feature type="transmembrane region" description="Helical" evidence="1">
    <location>
        <begin position="113"/>
        <end position="134"/>
    </location>
</feature>
<feature type="transmembrane region" description="Helical" evidence="1">
    <location>
        <begin position="146"/>
        <end position="163"/>
    </location>
</feature>
<keyword evidence="1" id="KW-1133">Transmembrane helix</keyword>
<protein>
    <submittedName>
        <fullName evidence="2">Uncharacterized protein</fullName>
    </submittedName>
</protein>
<name>A0ABV4T4T0_9EURY</name>
<evidence type="ECO:0000256" key="1">
    <source>
        <dbReference type="SAM" id="Phobius"/>
    </source>
</evidence>